<dbReference type="GO" id="GO:0046872">
    <property type="term" value="F:metal ion binding"/>
    <property type="evidence" value="ECO:0007669"/>
    <property type="project" value="UniProtKB-KW"/>
</dbReference>
<evidence type="ECO:0000259" key="7">
    <source>
        <dbReference type="Pfam" id="PF14464"/>
    </source>
</evidence>
<dbReference type="EMBL" id="CAADFN010000057">
    <property type="protein sequence ID" value="VFK19373.1"/>
    <property type="molecule type" value="Genomic_DNA"/>
</dbReference>
<reference evidence="8" key="1">
    <citation type="submission" date="2019-02" db="EMBL/GenBank/DDBJ databases">
        <authorList>
            <person name="Gruber-Vodicka R. H."/>
            <person name="Seah K. B. B."/>
        </authorList>
    </citation>
    <scope>NUCLEOTIDE SEQUENCE</scope>
    <source>
        <strain evidence="8">BECK_BY7</strain>
    </source>
</reference>
<dbReference type="SUPFAM" id="SSF102712">
    <property type="entry name" value="JAB1/MPN domain"/>
    <property type="match status" value="1"/>
</dbReference>
<dbReference type="AlphaFoldDB" id="A0A450WQQ5"/>
<keyword evidence="2" id="KW-0479">Metal-binding</keyword>
<gene>
    <name evidence="8" type="ORF">BECKLFY1418C_GA0070996_10578</name>
</gene>
<dbReference type="InterPro" id="IPR028090">
    <property type="entry name" value="JAB_dom_prok"/>
</dbReference>
<dbReference type="GO" id="GO:0008237">
    <property type="term" value="F:metallopeptidase activity"/>
    <property type="evidence" value="ECO:0007669"/>
    <property type="project" value="UniProtKB-KW"/>
</dbReference>
<evidence type="ECO:0000256" key="3">
    <source>
        <dbReference type="ARBA" id="ARBA00022801"/>
    </source>
</evidence>
<evidence type="ECO:0000256" key="5">
    <source>
        <dbReference type="ARBA" id="ARBA00023049"/>
    </source>
</evidence>
<dbReference type="Gene3D" id="3.40.140.10">
    <property type="entry name" value="Cytidine Deaminase, domain 2"/>
    <property type="match status" value="1"/>
</dbReference>
<evidence type="ECO:0000256" key="1">
    <source>
        <dbReference type="ARBA" id="ARBA00022670"/>
    </source>
</evidence>
<keyword evidence="1" id="KW-0645">Protease</keyword>
<dbReference type="InterPro" id="IPR035985">
    <property type="entry name" value="Ubiquitin-activating_enz"/>
</dbReference>
<feature type="domain" description="THIF-type NAD/FAD binding fold" evidence="6">
    <location>
        <begin position="397"/>
        <end position="506"/>
    </location>
</feature>
<proteinExistence type="predicted"/>
<name>A0A450WQQ5_9GAMM</name>
<dbReference type="Pfam" id="PF14464">
    <property type="entry name" value="Prok-JAB"/>
    <property type="match status" value="1"/>
</dbReference>
<keyword evidence="5" id="KW-0482">Metalloprotease</keyword>
<feature type="domain" description="JAB" evidence="7">
    <location>
        <begin position="643"/>
        <end position="762"/>
    </location>
</feature>
<protein>
    <submittedName>
        <fullName evidence="8">ThiF family protein</fullName>
    </submittedName>
</protein>
<accession>A0A450WQQ5</accession>
<keyword evidence="3" id="KW-0378">Hydrolase</keyword>
<dbReference type="InterPro" id="IPR032865">
    <property type="entry name" value="Prok-E2_A"/>
</dbReference>
<organism evidence="8">
    <name type="scientific">Candidatus Kentrum sp. LFY</name>
    <dbReference type="NCBI Taxonomy" id="2126342"/>
    <lineage>
        <taxon>Bacteria</taxon>
        <taxon>Pseudomonadati</taxon>
        <taxon>Pseudomonadota</taxon>
        <taxon>Gammaproteobacteria</taxon>
        <taxon>Candidatus Kentrum</taxon>
    </lineage>
</organism>
<evidence type="ECO:0000256" key="2">
    <source>
        <dbReference type="ARBA" id="ARBA00022723"/>
    </source>
</evidence>
<dbReference type="SUPFAM" id="SSF69572">
    <property type="entry name" value="Activating enzymes of the ubiquitin-like proteins"/>
    <property type="match status" value="1"/>
</dbReference>
<evidence type="ECO:0000259" key="6">
    <source>
        <dbReference type="Pfam" id="PF00899"/>
    </source>
</evidence>
<evidence type="ECO:0000313" key="8">
    <source>
        <dbReference type="EMBL" id="VFK19373.1"/>
    </source>
</evidence>
<dbReference type="Pfam" id="PF14457">
    <property type="entry name" value="Prok-E2_A"/>
    <property type="match status" value="1"/>
</dbReference>
<sequence>MEPEYIAFGQPLPGLEAEHLETEQARQLLDACFSHRDFDVIELRRLESSEQENVQKNSADIIVVECCDGTVPSRNAVGIKPRERLALVYRPGNDRPYDARALRKEFPVTPHQNHIVRGEPASLCLHFDSWSAVERSWTPQRFLARILWWLRETALGILHRADQPVEQIYFDSPYEIVLPPDLSKKIDDPNQLLYLQAPPCGIDKSIVPMVVRGFFADAEVARKEKSISFADSLLVSVEPVIHGTVEGYPWTLGKLHDQLVGRGSGLLTPLNAAIKKAVSSEGIEIPKENCSTMLILHIPVRREAGGDVERFELRGFKVASALSKLGMASGALFKDEDKRCAYREVNLLPVNGSIEQTKTEAWRDIPILPIKVSTSVTQNDVRRASGLPEEHCEFQGVLAGVGALGGHLADIWSREGWGSWCFVDDDILSPHNIARHIGKDVDVGCSKAVVVSELINMNFAPNYSKASGIHAKITDTTNKEGQQAISSASLLIDVTTTLEAPRDLSILDSTPRCASVFLTPSGLNSVLLFEDDGKTTRLLHLEAQYYRALLNNDWGKKHLEGHFGGIQVGGGCRDVSLVLSNELIHLHAATLARQVRTLSARPGACIRTWELDDETGALAAHDVPVSQPVSQQIGKWRVIWDENLQGRLYAMRESNLPNETGGILLGYFDQKLGTIHLVDALPAPLDSDASTSGFTRGISGLNDALEECAQRTANIVGYVGEWHSHPRYASSRPSTLDIELLAYLAGEMARDGLPALMAIVGERYIRFCFCQARMS</sequence>
<dbReference type="InterPro" id="IPR000594">
    <property type="entry name" value="ThiF_NAD_FAD-bd"/>
</dbReference>
<evidence type="ECO:0000256" key="4">
    <source>
        <dbReference type="ARBA" id="ARBA00022833"/>
    </source>
</evidence>
<dbReference type="Gene3D" id="3.40.50.720">
    <property type="entry name" value="NAD(P)-binding Rossmann-like Domain"/>
    <property type="match status" value="1"/>
</dbReference>
<dbReference type="GO" id="GO:0008641">
    <property type="term" value="F:ubiquitin-like modifier activating enzyme activity"/>
    <property type="evidence" value="ECO:0007669"/>
    <property type="project" value="InterPro"/>
</dbReference>
<keyword evidence="4" id="KW-0862">Zinc</keyword>
<dbReference type="Pfam" id="PF00899">
    <property type="entry name" value="ThiF"/>
    <property type="match status" value="1"/>
</dbReference>
<dbReference type="GO" id="GO:0006508">
    <property type="term" value="P:proteolysis"/>
    <property type="evidence" value="ECO:0007669"/>
    <property type="project" value="UniProtKB-KW"/>
</dbReference>